<sequence>MAGTFTLSSVFRLNSHVLELEKSIPSVLNYQNGYLLAETEPASGLGVLRWNIDDQTGAFNVPFGSGMSSFNDLNVTLNILQAASGSGPVNFSTYPTNSSNNPLPDLVPSLEPYDPEVTINRFWLIDAEQGTKPSVQITFRYTDPDVHPISESTLGAIRYNNALLVWDDLAPAGQADALSNSFTTDPVLPKDFYKNWTLTGSIPEDFIYIPNSFSPNGDGTNEWFGPVIGNDEAIQDYSFMIFDRWGTQLFLSDVQGKGWDGMNKGEECQQDVYVYVFSYRNVQGETVVKTGKVTIIR</sequence>
<proteinExistence type="predicted"/>
<dbReference type="NCBIfam" id="TIGR04131">
    <property type="entry name" value="Bac_Flav_CTERM"/>
    <property type="match status" value="1"/>
</dbReference>
<evidence type="ECO:0008006" key="2">
    <source>
        <dbReference type="Google" id="ProtNLM"/>
    </source>
</evidence>
<name>A0A645EQL2_9ZZZZ</name>
<evidence type="ECO:0000313" key="1">
    <source>
        <dbReference type="EMBL" id="MPN04127.1"/>
    </source>
</evidence>
<accession>A0A645EQL2</accession>
<dbReference type="Pfam" id="PF13585">
    <property type="entry name" value="CHU_C"/>
    <property type="match status" value="1"/>
</dbReference>
<gene>
    <name evidence="1" type="ORF">SDC9_151363</name>
</gene>
<dbReference type="InterPro" id="IPR026341">
    <property type="entry name" value="T9SS_type_B"/>
</dbReference>
<reference evidence="1" key="1">
    <citation type="submission" date="2019-08" db="EMBL/GenBank/DDBJ databases">
        <authorList>
            <person name="Kucharzyk K."/>
            <person name="Murdoch R.W."/>
            <person name="Higgins S."/>
            <person name="Loffler F."/>
        </authorList>
    </citation>
    <scope>NUCLEOTIDE SEQUENCE</scope>
</reference>
<dbReference type="AlphaFoldDB" id="A0A645EQL2"/>
<protein>
    <recommendedName>
        <fullName evidence="2">Gliding motility-associated C-terminal domain-containing protein</fullName>
    </recommendedName>
</protein>
<organism evidence="1">
    <name type="scientific">bioreactor metagenome</name>
    <dbReference type="NCBI Taxonomy" id="1076179"/>
    <lineage>
        <taxon>unclassified sequences</taxon>
        <taxon>metagenomes</taxon>
        <taxon>ecological metagenomes</taxon>
    </lineage>
</organism>
<dbReference type="EMBL" id="VSSQ01050061">
    <property type="protein sequence ID" value="MPN04127.1"/>
    <property type="molecule type" value="Genomic_DNA"/>
</dbReference>
<comment type="caution">
    <text evidence="1">The sequence shown here is derived from an EMBL/GenBank/DDBJ whole genome shotgun (WGS) entry which is preliminary data.</text>
</comment>